<accession>A0A813JG44</accession>
<gene>
    <name evidence="2" type="ORF">PGLA2088_LOCUS22221</name>
</gene>
<evidence type="ECO:0008006" key="4">
    <source>
        <dbReference type="Google" id="ProtNLM"/>
    </source>
</evidence>
<feature type="region of interest" description="Disordered" evidence="1">
    <location>
        <begin position="1"/>
        <end position="25"/>
    </location>
</feature>
<dbReference type="Gene3D" id="3.30.710.10">
    <property type="entry name" value="Potassium Channel Kv1.1, Chain A"/>
    <property type="match status" value="1"/>
</dbReference>
<reference evidence="2" key="1">
    <citation type="submission" date="2021-02" db="EMBL/GenBank/DDBJ databases">
        <authorList>
            <person name="Dougan E. K."/>
            <person name="Rhodes N."/>
            <person name="Thang M."/>
            <person name="Chan C."/>
        </authorList>
    </citation>
    <scope>NUCLEOTIDE SEQUENCE</scope>
</reference>
<evidence type="ECO:0000313" key="2">
    <source>
        <dbReference type="EMBL" id="CAE8681001.1"/>
    </source>
</evidence>
<organism evidence="2 3">
    <name type="scientific">Polarella glacialis</name>
    <name type="common">Dinoflagellate</name>
    <dbReference type="NCBI Taxonomy" id="89957"/>
    <lineage>
        <taxon>Eukaryota</taxon>
        <taxon>Sar</taxon>
        <taxon>Alveolata</taxon>
        <taxon>Dinophyceae</taxon>
        <taxon>Suessiales</taxon>
        <taxon>Suessiaceae</taxon>
        <taxon>Polarella</taxon>
    </lineage>
</organism>
<comment type="caution">
    <text evidence="2">The sequence shown here is derived from an EMBL/GenBank/DDBJ whole genome shotgun (WGS) entry which is preliminary data.</text>
</comment>
<proteinExistence type="predicted"/>
<feature type="compositionally biased region" description="Acidic residues" evidence="1">
    <location>
        <begin position="16"/>
        <end position="25"/>
    </location>
</feature>
<dbReference type="InterPro" id="IPR011333">
    <property type="entry name" value="SKP1/BTB/POZ_sf"/>
</dbReference>
<name>A0A813JG44_POLGL</name>
<sequence length="273" mass="30864">MESPQRESVQVREGKLEEEEEEEHLEGDETVVFDVGGKLHKVLYSPTFSLHSISLLKQLAGERQDKRPIFVEANQDLFQFILEYHRGRKIRIPSTVSVAAIIAEARKMGLDITSDDIIQEVPSLASLSKLLAAGIRREQDSFAKKEAEVEQQMVVHKAALVTNLTCKCILAQLQGQITEHTQWKRRSAYPNNQDVFWVSKDDLSQQLGAGAAKPTLEFLLDLPTEEPKALIEALEFWATQQGFQVTTLWIGGPSRKQPDRPVEFYHAEFSPLV</sequence>
<evidence type="ECO:0000256" key="1">
    <source>
        <dbReference type="SAM" id="MobiDB-lite"/>
    </source>
</evidence>
<dbReference type="SUPFAM" id="SSF54695">
    <property type="entry name" value="POZ domain"/>
    <property type="match status" value="1"/>
</dbReference>
<evidence type="ECO:0000313" key="3">
    <source>
        <dbReference type="Proteomes" id="UP000626109"/>
    </source>
</evidence>
<dbReference type="AlphaFoldDB" id="A0A813JG44"/>
<dbReference type="EMBL" id="CAJNNW010025916">
    <property type="protein sequence ID" value="CAE8681001.1"/>
    <property type="molecule type" value="Genomic_DNA"/>
</dbReference>
<protein>
    <recommendedName>
        <fullName evidence="4">BTB domain-containing protein</fullName>
    </recommendedName>
</protein>
<dbReference type="Proteomes" id="UP000626109">
    <property type="component" value="Unassembled WGS sequence"/>
</dbReference>